<accession>A0AAW2BNX3</accession>
<evidence type="ECO:0000259" key="1">
    <source>
        <dbReference type="Pfam" id="PF13456"/>
    </source>
</evidence>
<dbReference type="GO" id="GO:0004523">
    <property type="term" value="F:RNA-DNA hybrid ribonuclease activity"/>
    <property type="evidence" value="ECO:0007669"/>
    <property type="project" value="InterPro"/>
</dbReference>
<protein>
    <recommendedName>
        <fullName evidence="1">RNase H type-1 domain-containing protein</fullName>
    </recommendedName>
</protein>
<dbReference type="GO" id="GO:0003676">
    <property type="term" value="F:nucleic acid binding"/>
    <property type="evidence" value="ECO:0007669"/>
    <property type="project" value="InterPro"/>
</dbReference>
<dbReference type="Pfam" id="PF13456">
    <property type="entry name" value="RVT_3"/>
    <property type="match status" value="1"/>
</dbReference>
<evidence type="ECO:0000313" key="3">
    <source>
        <dbReference type="Proteomes" id="UP001459277"/>
    </source>
</evidence>
<dbReference type="InterPro" id="IPR052929">
    <property type="entry name" value="RNase_H-like_EbsB-rel"/>
</dbReference>
<sequence>MAISRARESCAMRDERKKTRVLRERELRVRWRGGEERSAGRFPEQKSVAKDSVVSKDAKVNVDATYKDGGSSIAVVARDWRGEVVFACAKRVYTILPLQAEEEAIKWALSLAKRLEAAAMIVESDS</sequence>
<dbReference type="EMBL" id="JAZDWU010000011">
    <property type="protein sequence ID" value="KAK9986524.1"/>
    <property type="molecule type" value="Genomic_DNA"/>
</dbReference>
<keyword evidence="3" id="KW-1185">Reference proteome</keyword>
<name>A0AAW2BNX3_9ROSI</name>
<dbReference type="PANTHER" id="PTHR47074:SF11">
    <property type="entry name" value="REVERSE TRANSCRIPTASE-LIKE PROTEIN"/>
    <property type="match status" value="1"/>
</dbReference>
<dbReference type="InterPro" id="IPR044730">
    <property type="entry name" value="RNase_H-like_dom_plant"/>
</dbReference>
<dbReference type="Proteomes" id="UP001459277">
    <property type="component" value="Unassembled WGS sequence"/>
</dbReference>
<organism evidence="2 3">
    <name type="scientific">Lithocarpus litseifolius</name>
    <dbReference type="NCBI Taxonomy" id="425828"/>
    <lineage>
        <taxon>Eukaryota</taxon>
        <taxon>Viridiplantae</taxon>
        <taxon>Streptophyta</taxon>
        <taxon>Embryophyta</taxon>
        <taxon>Tracheophyta</taxon>
        <taxon>Spermatophyta</taxon>
        <taxon>Magnoliopsida</taxon>
        <taxon>eudicotyledons</taxon>
        <taxon>Gunneridae</taxon>
        <taxon>Pentapetalae</taxon>
        <taxon>rosids</taxon>
        <taxon>fabids</taxon>
        <taxon>Fagales</taxon>
        <taxon>Fagaceae</taxon>
        <taxon>Lithocarpus</taxon>
    </lineage>
</organism>
<reference evidence="2 3" key="1">
    <citation type="submission" date="2024-01" db="EMBL/GenBank/DDBJ databases">
        <title>A telomere-to-telomere, gap-free genome of sweet tea (Lithocarpus litseifolius).</title>
        <authorList>
            <person name="Zhou J."/>
        </authorList>
    </citation>
    <scope>NUCLEOTIDE SEQUENCE [LARGE SCALE GENOMIC DNA]</scope>
    <source>
        <strain evidence="2">Zhou-2022a</strain>
        <tissue evidence="2">Leaf</tissue>
    </source>
</reference>
<dbReference type="AlphaFoldDB" id="A0AAW2BNX3"/>
<proteinExistence type="predicted"/>
<evidence type="ECO:0000313" key="2">
    <source>
        <dbReference type="EMBL" id="KAK9986524.1"/>
    </source>
</evidence>
<dbReference type="CDD" id="cd06222">
    <property type="entry name" value="RNase_H_like"/>
    <property type="match status" value="1"/>
</dbReference>
<dbReference type="InterPro" id="IPR002156">
    <property type="entry name" value="RNaseH_domain"/>
</dbReference>
<comment type="caution">
    <text evidence="2">The sequence shown here is derived from an EMBL/GenBank/DDBJ whole genome shotgun (WGS) entry which is preliminary data.</text>
</comment>
<gene>
    <name evidence="2" type="ORF">SO802_031475</name>
</gene>
<dbReference type="PANTHER" id="PTHR47074">
    <property type="entry name" value="BNAC02G40300D PROTEIN"/>
    <property type="match status" value="1"/>
</dbReference>
<feature type="domain" description="RNase H type-1" evidence="1">
    <location>
        <begin position="61"/>
        <end position="126"/>
    </location>
</feature>